<dbReference type="SMART" id="SM00421">
    <property type="entry name" value="HTH_LUXR"/>
    <property type="match status" value="1"/>
</dbReference>
<dbReference type="InterPro" id="IPR000792">
    <property type="entry name" value="Tscrpt_reg_LuxR_C"/>
</dbReference>
<dbReference type="CDD" id="cd06170">
    <property type="entry name" value="LuxR_C_like"/>
    <property type="match status" value="1"/>
</dbReference>
<keyword evidence="2 5" id="KW-0238">DNA-binding</keyword>
<keyword evidence="3" id="KW-0804">Transcription</keyword>
<protein>
    <submittedName>
        <fullName evidence="5">DNA-binding response regulator</fullName>
    </submittedName>
</protein>
<name>A0A2S9QG65_9HYPH</name>
<dbReference type="PROSITE" id="PS00622">
    <property type="entry name" value="HTH_LUXR_1"/>
    <property type="match status" value="1"/>
</dbReference>
<dbReference type="PRINTS" id="PR00038">
    <property type="entry name" value="HTHLUXR"/>
</dbReference>
<keyword evidence="6" id="KW-1185">Reference proteome</keyword>
<evidence type="ECO:0000313" key="5">
    <source>
        <dbReference type="EMBL" id="PRH88324.1"/>
    </source>
</evidence>
<evidence type="ECO:0000256" key="3">
    <source>
        <dbReference type="ARBA" id="ARBA00023163"/>
    </source>
</evidence>
<dbReference type="GO" id="GO:0006355">
    <property type="term" value="P:regulation of DNA-templated transcription"/>
    <property type="evidence" value="ECO:0007669"/>
    <property type="project" value="InterPro"/>
</dbReference>
<dbReference type="InterPro" id="IPR036388">
    <property type="entry name" value="WH-like_DNA-bd_sf"/>
</dbReference>
<keyword evidence="1" id="KW-0805">Transcription regulation</keyword>
<comment type="caution">
    <text evidence="5">The sequence shown here is derived from an EMBL/GenBank/DDBJ whole genome shotgun (WGS) entry which is preliminary data.</text>
</comment>
<dbReference type="AlphaFoldDB" id="A0A2S9QG65"/>
<reference evidence="5 6" key="1">
    <citation type="submission" date="2018-02" db="EMBL/GenBank/DDBJ databases">
        <title>Whole genome sequencing of endophytic bacterium.</title>
        <authorList>
            <person name="Eedara R."/>
            <person name="Podile A.R."/>
        </authorList>
    </citation>
    <scope>NUCLEOTIDE SEQUENCE [LARGE SCALE GENOMIC DNA]</scope>
    <source>
        <strain evidence="5 6">RP1T</strain>
    </source>
</reference>
<dbReference type="Gene3D" id="1.10.10.10">
    <property type="entry name" value="Winged helix-like DNA-binding domain superfamily/Winged helix DNA-binding domain"/>
    <property type="match status" value="1"/>
</dbReference>
<dbReference type="PANTHER" id="PTHR44688">
    <property type="entry name" value="DNA-BINDING TRANSCRIPTIONAL ACTIVATOR DEVR_DOSR"/>
    <property type="match status" value="1"/>
</dbReference>
<evidence type="ECO:0000259" key="4">
    <source>
        <dbReference type="PROSITE" id="PS50043"/>
    </source>
</evidence>
<evidence type="ECO:0000313" key="6">
    <source>
        <dbReference type="Proteomes" id="UP000237682"/>
    </source>
</evidence>
<dbReference type="PANTHER" id="PTHR44688:SF16">
    <property type="entry name" value="DNA-BINDING TRANSCRIPTIONAL ACTIVATOR DEVR_DOSR"/>
    <property type="match status" value="1"/>
</dbReference>
<proteinExistence type="predicted"/>
<gene>
    <name evidence="5" type="ORF">C5L14_09565</name>
</gene>
<dbReference type="PROSITE" id="PS50043">
    <property type="entry name" value="HTH_LUXR_2"/>
    <property type="match status" value="1"/>
</dbReference>
<dbReference type="GO" id="GO:0003677">
    <property type="term" value="F:DNA binding"/>
    <property type="evidence" value="ECO:0007669"/>
    <property type="project" value="UniProtKB-KW"/>
</dbReference>
<feature type="domain" description="HTH luxR-type" evidence="4">
    <location>
        <begin position="227"/>
        <end position="292"/>
    </location>
</feature>
<dbReference type="InterPro" id="IPR016032">
    <property type="entry name" value="Sig_transdc_resp-reg_C-effctor"/>
</dbReference>
<dbReference type="Proteomes" id="UP000237682">
    <property type="component" value="Unassembled WGS sequence"/>
</dbReference>
<evidence type="ECO:0000256" key="1">
    <source>
        <dbReference type="ARBA" id="ARBA00023015"/>
    </source>
</evidence>
<accession>A0A2S9QG65</accession>
<organism evidence="5 6">
    <name type="scientific">Labrys okinawensis</name>
    <dbReference type="NCBI Taxonomy" id="346911"/>
    <lineage>
        <taxon>Bacteria</taxon>
        <taxon>Pseudomonadati</taxon>
        <taxon>Pseudomonadota</taxon>
        <taxon>Alphaproteobacteria</taxon>
        <taxon>Hyphomicrobiales</taxon>
        <taxon>Xanthobacteraceae</taxon>
        <taxon>Labrys</taxon>
    </lineage>
</organism>
<sequence>MIACRLYSSSSPFRLVAGPVRAHRVGNRTICLSEKVGASAMPPPFQGWNHLLAQAVDAIGSPGFPAALQGVLRLIAPFEMMNGFRYTPDGRAHDLHNPSDLVDRGIIVEQYLAGAYVLDPFYDAVRGNGAASLIVMQDLAPDHFRLSEYYRVHYAATTIRDEIGFVLDLGDGHVGVLSISRLGASPPCRRRQIEQFGDVAQLVCRLAERHWRTARPPSPSGEALPSAAIAHPLLTPREREIVALILKGHSSLSIGAVLSLSPETIKVHRRHIYAKLKISSQGQLFRLFLAGQSTAA</sequence>
<dbReference type="EMBL" id="PUEJ01000003">
    <property type="protein sequence ID" value="PRH88324.1"/>
    <property type="molecule type" value="Genomic_DNA"/>
</dbReference>
<dbReference type="SUPFAM" id="SSF46894">
    <property type="entry name" value="C-terminal effector domain of the bipartite response regulators"/>
    <property type="match status" value="1"/>
</dbReference>
<evidence type="ECO:0000256" key="2">
    <source>
        <dbReference type="ARBA" id="ARBA00023125"/>
    </source>
</evidence>
<dbReference type="Pfam" id="PF00196">
    <property type="entry name" value="GerE"/>
    <property type="match status" value="1"/>
</dbReference>